<accession>A0A482LTR8</accession>
<dbReference type="GO" id="GO:0080090">
    <property type="term" value="P:regulation of primary metabolic process"/>
    <property type="evidence" value="ECO:0007669"/>
    <property type="project" value="UniProtKB-ARBA"/>
</dbReference>
<evidence type="ECO:0000259" key="10">
    <source>
        <dbReference type="PROSITE" id="PS51294"/>
    </source>
</evidence>
<dbReference type="AlphaFoldDB" id="A0A482LTR8"/>
<dbReference type="CDD" id="cd00167">
    <property type="entry name" value="SANT"/>
    <property type="match status" value="2"/>
</dbReference>
<organism evidence="11">
    <name type="scientific">Isatis tinctoria</name>
    <name type="common">Dyer's woad</name>
    <name type="synonym">Isatis indigotica</name>
    <dbReference type="NCBI Taxonomy" id="161756"/>
    <lineage>
        <taxon>Eukaryota</taxon>
        <taxon>Viridiplantae</taxon>
        <taxon>Streptophyta</taxon>
        <taxon>Embryophyta</taxon>
        <taxon>Tracheophyta</taxon>
        <taxon>Spermatophyta</taxon>
        <taxon>Magnoliopsida</taxon>
        <taxon>eudicotyledons</taxon>
        <taxon>Gunneridae</taxon>
        <taxon>Pentapetalae</taxon>
        <taxon>rosids</taxon>
        <taxon>malvids</taxon>
        <taxon>Brassicales</taxon>
        <taxon>Brassicaceae</taxon>
        <taxon>Isatideae</taxon>
        <taxon>Isatis</taxon>
    </lineage>
</organism>
<feature type="compositionally biased region" description="Polar residues" evidence="8">
    <location>
        <begin position="188"/>
        <end position="207"/>
    </location>
</feature>
<feature type="domain" description="Myb-like" evidence="9">
    <location>
        <begin position="120"/>
        <end position="170"/>
    </location>
</feature>
<evidence type="ECO:0000256" key="8">
    <source>
        <dbReference type="SAM" id="MobiDB-lite"/>
    </source>
</evidence>
<dbReference type="Gene3D" id="1.10.10.60">
    <property type="entry name" value="Homeodomain-like"/>
    <property type="match status" value="2"/>
</dbReference>
<comment type="subunit">
    <text evidence="7">Can form complexes with MYC2, MYC3 or MYC4.</text>
</comment>
<keyword evidence="2" id="KW-0677">Repeat</keyword>
<feature type="compositionally biased region" description="Low complexity" evidence="8">
    <location>
        <begin position="208"/>
        <end position="226"/>
    </location>
</feature>
<dbReference type="EMBL" id="MH886506">
    <property type="protein sequence ID" value="QBQ34208.1"/>
    <property type="molecule type" value="Genomic_DNA"/>
</dbReference>
<dbReference type="InterPro" id="IPR017930">
    <property type="entry name" value="Myb_dom"/>
</dbReference>
<evidence type="ECO:0000256" key="2">
    <source>
        <dbReference type="ARBA" id="ARBA00022737"/>
    </source>
</evidence>
<evidence type="ECO:0000256" key="1">
    <source>
        <dbReference type="ARBA" id="ARBA00004123"/>
    </source>
</evidence>
<dbReference type="SMART" id="SM00717">
    <property type="entry name" value="SANT"/>
    <property type="match status" value="2"/>
</dbReference>
<feature type="domain" description="Myb-like" evidence="9">
    <location>
        <begin position="67"/>
        <end position="119"/>
    </location>
</feature>
<protein>
    <submittedName>
        <fullName evidence="11">MYB transcription factor 28-1</fullName>
    </submittedName>
</protein>
<dbReference type="FunFam" id="1.10.10.60:FF:000001">
    <property type="entry name" value="MYB-related transcription factor"/>
    <property type="match status" value="1"/>
</dbReference>
<reference evidence="11" key="1">
    <citation type="submission" date="2018-09" db="EMBL/GenBank/DDBJ databases">
        <authorList>
            <person name="Zhang T."/>
            <person name="Li W."/>
        </authorList>
    </citation>
    <scope>NUCLEOTIDE SEQUENCE</scope>
</reference>
<dbReference type="PROSITE" id="PS50090">
    <property type="entry name" value="MYB_LIKE"/>
    <property type="match status" value="2"/>
</dbReference>
<keyword evidence="5" id="KW-0804">Transcription</keyword>
<dbReference type="GO" id="GO:0000976">
    <property type="term" value="F:transcription cis-regulatory region binding"/>
    <property type="evidence" value="ECO:0007669"/>
    <property type="project" value="UniProtKB-ARBA"/>
</dbReference>
<feature type="region of interest" description="Disordered" evidence="8">
    <location>
        <begin position="181"/>
        <end position="226"/>
    </location>
</feature>
<evidence type="ECO:0000256" key="4">
    <source>
        <dbReference type="ARBA" id="ARBA00023125"/>
    </source>
</evidence>
<evidence type="ECO:0000256" key="6">
    <source>
        <dbReference type="ARBA" id="ARBA00023242"/>
    </source>
</evidence>
<evidence type="ECO:0000256" key="3">
    <source>
        <dbReference type="ARBA" id="ARBA00023015"/>
    </source>
</evidence>
<dbReference type="GO" id="GO:0005634">
    <property type="term" value="C:nucleus"/>
    <property type="evidence" value="ECO:0007669"/>
    <property type="project" value="UniProtKB-SubCell"/>
</dbReference>
<keyword evidence="3" id="KW-0805">Transcription regulation</keyword>
<gene>
    <name evidence="11" type="primary">MYB28-1</name>
</gene>
<sequence>MHQSSHQQIHFFLILLKKNPLKFYSPRVYFSLYYLFSWVFLRGSVKIFPKSVHKYRRKMSRKPCCVGEGTKKGAWTTDEDKKLISYIHENGEGGWRDIPQKAGLKRCGKSCRLRWTNYLKPEIKRGEFSSEEEQIIIMLHASRGNKWSVIARHLPRRTDNEIKNYWNTHLKKRLIEQGIDPMTHKPLASTSNPTVTTPPENLHSLNASSSDKQYSRSSSMPSLSPLPSGFNRVSEVFELSNNDGARVHEGGSLSHRKRCKKSSSTSRLLNKVAAKATSIKEILSASMEGSLSATTISYASFSNGFSEQMRNEGDSSNAFLTDTLAEFDPFCQSSLYPEHEINATSDLGMDQGYDFSHFLEKLGRDDHNEENNMNVEYGHDLFISDVSQEVSSTSVDDQENMIGNFEGWSNYLLDHADFIYDTDSDSPEKHFI</sequence>
<keyword evidence="6" id="KW-0539">Nucleus</keyword>
<dbReference type="FunFam" id="1.10.10.60:FF:000394">
    <property type="entry name" value="MYB transcription factor"/>
    <property type="match status" value="1"/>
</dbReference>
<keyword evidence="4" id="KW-0238">DNA-binding</keyword>
<dbReference type="Pfam" id="PF00249">
    <property type="entry name" value="Myb_DNA-binding"/>
    <property type="match status" value="2"/>
</dbReference>
<evidence type="ECO:0000256" key="5">
    <source>
        <dbReference type="ARBA" id="ARBA00023163"/>
    </source>
</evidence>
<evidence type="ECO:0000259" key="9">
    <source>
        <dbReference type="PROSITE" id="PS50090"/>
    </source>
</evidence>
<comment type="subcellular location">
    <subcellularLocation>
        <location evidence="1">Nucleus</location>
    </subcellularLocation>
</comment>
<dbReference type="GO" id="GO:0051707">
    <property type="term" value="P:response to other organism"/>
    <property type="evidence" value="ECO:0007669"/>
    <property type="project" value="UniProtKB-ARBA"/>
</dbReference>
<dbReference type="InterPro" id="IPR015495">
    <property type="entry name" value="Myb_TF_plants"/>
</dbReference>
<evidence type="ECO:0000313" key="11">
    <source>
        <dbReference type="EMBL" id="QBQ34208.1"/>
    </source>
</evidence>
<dbReference type="PANTHER" id="PTHR47994">
    <property type="entry name" value="F14D16.11-RELATED"/>
    <property type="match status" value="1"/>
</dbReference>
<dbReference type="PROSITE" id="PS51294">
    <property type="entry name" value="HTH_MYB"/>
    <property type="match status" value="2"/>
</dbReference>
<feature type="domain" description="HTH myb-type" evidence="10">
    <location>
        <begin position="67"/>
        <end position="119"/>
    </location>
</feature>
<name>A0A482LTR8_ISATI</name>
<proteinExistence type="predicted"/>
<dbReference type="InterPro" id="IPR009057">
    <property type="entry name" value="Homeodomain-like_sf"/>
</dbReference>
<feature type="domain" description="HTH myb-type" evidence="10">
    <location>
        <begin position="120"/>
        <end position="174"/>
    </location>
</feature>
<dbReference type="SUPFAM" id="SSF46689">
    <property type="entry name" value="Homeodomain-like"/>
    <property type="match status" value="1"/>
</dbReference>
<dbReference type="InterPro" id="IPR001005">
    <property type="entry name" value="SANT/Myb"/>
</dbReference>
<dbReference type="PANTHER" id="PTHR47994:SF5">
    <property type="entry name" value="F14D16.11-RELATED"/>
    <property type="match status" value="1"/>
</dbReference>
<evidence type="ECO:0000256" key="7">
    <source>
        <dbReference type="ARBA" id="ARBA00062314"/>
    </source>
</evidence>